<gene>
    <name evidence="1" type="ordered locus">Os12g0220800</name>
</gene>
<reference evidence="1 2" key="1">
    <citation type="journal article" date="2005" name="Nature">
        <title>The map-based sequence of the rice genome.</title>
        <authorList>
            <consortium name="International rice genome sequencing project (IRGSP)"/>
            <person name="Matsumoto T."/>
            <person name="Wu J."/>
            <person name="Kanamori H."/>
            <person name="Katayose Y."/>
            <person name="Fujisawa M."/>
            <person name="Namiki N."/>
            <person name="Mizuno H."/>
            <person name="Yamamoto K."/>
            <person name="Antonio B.A."/>
            <person name="Baba T."/>
            <person name="Sakata K."/>
            <person name="Nagamura Y."/>
            <person name="Aoki H."/>
            <person name="Arikawa K."/>
            <person name="Arita K."/>
            <person name="Bito T."/>
            <person name="Chiden Y."/>
            <person name="Fujitsuka N."/>
            <person name="Fukunaka R."/>
            <person name="Hamada M."/>
            <person name="Harada C."/>
            <person name="Hayashi A."/>
            <person name="Hijishita S."/>
            <person name="Honda M."/>
            <person name="Hosokawa S."/>
            <person name="Ichikawa Y."/>
            <person name="Idonuma A."/>
            <person name="Iijima M."/>
            <person name="Ikeda M."/>
            <person name="Ikeno M."/>
            <person name="Ito K."/>
            <person name="Ito S."/>
            <person name="Ito T."/>
            <person name="Ito Y."/>
            <person name="Ito Y."/>
            <person name="Iwabuchi A."/>
            <person name="Kamiya K."/>
            <person name="Karasawa W."/>
            <person name="Kurita K."/>
            <person name="Katagiri S."/>
            <person name="Kikuta A."/>
            <person name="Kobayashi H."/>
            <person name="Kobayashi N."/>
            <person name="Machita K."/>
            <person name="Maehara T."/>
            <person name="Masukawa M."/>
            <person name="Mizubayashi T."/>
            <person name="Mukai Y."/>
            <person name="Nagasaki H."/>
            <person name="Nagata Y."/>
            <person name="Naito S."/>
            <person name="Nakashima M."/>
            <person name="Nakama Y."/>
            <person name="Nakamichi Y."/>
            <person name="Nakamura M."/>
            <person name="Meguro A."/>
            <person name="Negishi M."/>
            <person name="Ohta I."/>
            <person name="Ohta T."/>
            <person name="Okamoto M."/>
            <person name="Ono N."/>
            <person name="Saji S."/>
            <person name="Sakaguchi M."/>
            <person name="Sakai K."/>
            <person name="Shibata M."/>
            <person name="Shimokawa T."/>
            <person name="Song J."/>
            <person name="Takazaki Y."/>
            <person name="Terasawa K."/>
            <person name="Tsugane M."/>
            <person name="Tsuji K."/>
            <person name="Ueda S."/>
            <person name="Waki K."/>
            <person name="Yamagata H."/>
            <person name="Yamamoto M."/>
            <person name="Yamamoto S."/>
            <person name="Yamane H."/>
            <person name="Yoshiki S."/>
            <person name="Yoshihara R."/>
            <person name="Yukawa K."/>
            <person name="Zhong H."/>
            <person name="Yano M."/>
            <person name="Yuan Q."/>
            <person name="Ouyang S."/>
            <person name="Liu J."/>
            <person name="Jones K.M."/>
            <person name="Gansberger K."/>
            <person name="Moffat K."/>
            <person name="Hill J."/>
            <person name="Bera J."/>
            <person name="Fadrosh D."/>
            <person name="Jin S."/>
            <person name="Johri S."/>
            <person name="Kim M."/>
            <person name="Overton L."/>
            <person name="Reardon M."/>
            <person name="Tsitrin T."/>
            <person name="Vuong H."/>
            <person name="Weaver B."/>
            <person name="Ciecko A."/>
            <person name="Tallon L."/>
            <person name="Jackson J."/>
            <person name="Pai G."/>
            <person name="Aken S.V."/>
            <person name="Utterback T."/>
            <person name="Reidmuller S."/>
            <person name="Feldblyum T."/>
            <person name="Hsiao J."/>
            <person name="Zismann V."/>
            <person name="Iobst S."/>
            <person name="de Vazeille A.R."/>
            <person name="Buell C.R."/>
            <person name="Ying K."/>
            <person name="Li Y."/>
            <person name="Lu T."/>
            <person name="Huang Y."/>
            <person name="Zhao Q."/>
            <person name="Feng Q."/>
            <person name="Zhang L."/>
            <person name="Zhu J."/>
            <person name="Weng Q."/>
            <person name="Mu J."/>
            <person name="Lu Y."/>
            <person name="Fan D."/>
            <person name="Liu Y."/>
            <person name="Guan J."/>
            <person name="Zhang Y."/>
            <person name="Yu S."/>
            <person name="Liu X."/>
            <person name="Zhang Y."/>
            <person name="Hong G."/>
            <person name="Han B."/>
            <person name="Choisne N."/>
            <person name="Demange N."/>
            <person name="Orjeda G."/>
            <person name="Samain S."/>
            <person name="Cattolico L."/>
            <person name="Pelletier E."/>
            <person name="Couloux A."/>
            <person name="Segurens B."/>
            <person name="Wincker P."/>
            <person name="D'Hont A."/>
            <person name="Scarpelli C."/>
            <person name="Weissenbach J."/>
            <person name="Salanoubat M."/>
            <person name="Quetier F."/>
            <person name="Yu Y."/>
            <person name="Kim H.R."/>
            <person name="Rambo T."/>
            <person name="Currie J."/>
            <person name="Collura K."/>
            <person name="Luo M."/>
            <person name="Yang T."/>
            <person name="Ammiraju J.S.S."/>
            <person name="Engler F."/>
            <person name="Soderlund C."/>
            <person name="Wing R.A."/>
            <person name="Palmer L.E."/>
            <person name="de la Bastide M."/>
            <person name="Spiegel L."/>
            <person name="Nascimento L."/>
            <person name="Zutavern T."/>
            <person name="O'Shaughnessy A."/>
            <person name="Dike S."/>
            <person name="Dedhia N."/>
            <person name="Preston R."/>
            <person name="Balija V."/>
            <person name="McCombie W.R."/>
            <person name="Chow T."/>
            <person name="Chen H."/>
            <person name="Chung M."/>
            <person name="Chen C."/>
            <person name="Shaw J."/>
            <person name="Wu H."/>
            <person name="Hsiao K."/>
            <person name="Chao Y."/>
            <person name="Chu M."/>
            <person name="Cheng C."/>
            <person name="Hour A."/>
            <person name="Lee P."/>
            <person name="Lin S."/>
            <person name="Lin Y."/>
            <person name="Liou J."/>
            <person name="Liu S."/>
            <person name="Hsing Y."/>
            <person name="Raghuvanshi S."/>
            <person name="Mohanty A."/>
            <person name="Bharti A.K."/>
            <person name="Gaur A."/>
            <person name="Gupta V."/>
            <person name="Kumar D."/>
            <person name="Ravi V."/>
            <person name="Vij S."/>
            <person name="Kapur A."/>
            <person name="Khurana P."/>
            <person name="Khurana P."/>
            <person name="Khurana J.P."/>
            <person name="Tyagi A.K."/>
            <person name="Gaikwad K."/>
            <person name="Singh A."/>
            <person name="Dalal V."/>
            <person name="Srivastava S."/>
            <person name="Dixit A."/>
            <person name="Pal A.K."/>
            <person name="Ghazi I.A."/>
            <person name="Yadav M."/>
            <person name="Pandit A."/>
            <person name="Bhargava A."/>
            <person name="Sureshbabu K."/>
            <person name="Batra K."/>
            <person name="Sharma T.R."/>
            <person name="Mohapatra T."/>
            <person name="Singh N.K."/>
            <person name="Messing J."/>
            <person name="Nelson A.B."/>
            <person name="Fuks G."/>
            <person name="Kavchok S."/>
            <person name="Keizer G."/>
            <person name="Linton E."/>
            <person name="Llaca V."/>
            <person name="Song R."/>
            <person name="Tanyolac B."/>
            <person name="Young S."/>
            <person name="Ho-Il K."/>
            <person name="Hahn J.H."/>
            <person name="Sangsakoo G."/>
            <person name="Vanavichit A."/>
            <person name="de Mattos Luiz.A.T."/>
            <person name="Zimmer P.D."/>
            <person name="Malone G."/>
            <person name="Dellagostin O."/>
            <person name="de Oliveira A.C."/>
            <person name="Bevan M."/>
            <person name="Bancroft I."/>
            <person name="Minx P."/>
            <person name="Cordum H."/>
            <person name="Wilson R."/>
            <person name="Cheng Z."/>
            <person name="Jin W."/>
            <person name="Jiang J."/>
            <person name="Leong S.A."/>
            <person name="Iwama H."/>
            <person name="Gojobori T."/>
            <person name="Itoh T."/>
            <person name="Niimura Y."/>
            <person name="Fujii Y."/>
            <person name="Habara T."/>
            <person name="Sakai H."/>
            <person name="Sato Y."/>
            <person name="Wilson G."/>
            <person name="Kumar K."/>
            <person name="McCouch S."/>
            <person name="Juretic N."/>
            <person name="Hoen D."/>
            <person name="Wright S."/>
            <person name="Bruskiewich R."/>
            <person name="Bureau T."/>
            <person name="Miyao A."/>
            <person name="Hirochika H."/>
            <person name="Nishikawa T."/>
            <person name="Kadowaki K."/>
            <person name="Sugiura M."/>
            <person name="Burr B."/>
            <person name="Sasaki T."/>
        </authorList>
    </citation>
    <scope>NUCLEOTIDE SEQUENCE [LARGE SCALE GENOMIC DNA]</scope>
    <source>
        <strain evidence="2">cv. Nipponbare</strain>
    </source>
</reference>
<organism evidence="1 2">
    <name type="scientific">Oryza sativa subsp. japonica</name>
    <name type="common">Rice</name>
    <dbReference type="NCBI Taxonomy" id="39947"/>
    <lineage>
        <taxon>Eukaryota</taxon>
        <taxon>Viridiplantae</taxon>
        <taxon>Streptophyta</taxon>
        <taxon>Embryophyta</taxon>
        <taxon>Tracheophyta</taxon>
        <taxon>Spermatophyta</taxon>
        <taxon>Magnoliopsida</taxon>
        <taxon>Liliopsida</taxon>
        <taxon>Poales</taxon>
        <taxon>Poaceae</taxon>
        <taxon>BOP clade</taxon>
        <taxon>Oryzoideae</taxon>
        <taxon>Oryzeae</taxon>
        <taxon>Oryzinae</taxon>
        <taxon>Oryza</taxon>
        <taxon>Oryza sativa</taxon>
    </lineage>
</organism>
<dbReference type="KEGG" id="dosa:Os12g0220800"/>
<proteinExistence type="predicted"/>
<dbReference type="Proteomes" id="UP000000763">
    <property type="component" value="Chromosome 12"/>
</dbReference>
<name>Q0IPD3_ORYSJ</name>
<accession>Q0IPD3</accession>
<dbReference type="AlphaFoldDB" id="Q0IPD3"/>
<dbReference type="EMBL" id="AP008218">
    <property type="protein sequence ID" value="BAF29432.1"/>
    <property type="molecule type" value="Genomic_DNA"/>
</dbReference>
<evidence type="ECO:0000313" key="2">
    <source>
        <dbReference type="Proteomes" id="UP000000763"/>
    </source>
</evidence>
<reference evidence="2" key="2">
    <citation type="journal article" date="2008" name="Nucleic Acids Res.">
        <title>The rice annotation project database (RAP-DB): 2008 update.</title>
        <authorList>
            <consortium name="The rice annotation project (RAP)"/>
        </authorList>
    </citation>
    <scope>GENOME REANNOTATION</scope>
    <source>
        <strain evidence="2">cv. Nipponbare</strain>
    </source>
</reference>
<protein>
    <submittedName>
        <fullName evidence="1">Os12g0220800 protein</fullName>
    </submittedName>
</protein>
<evidence type="ECO:0000313" key="1">
    <source>
        <dbReference type="EMBL" id="BAF29432.1"/>
    </source>
</evidence>
<sequence>IVGGDGLDARRRRRTWPRLLSRVPAASSAWRRLVGAWREDGRGRGFVAATVVVAALPSSPAPASLSPFSLCPAFVLGMDAHL</sequence>
<feature type="non-terminal residue" evidence="1">
    <location>
        <position position="1"/>
    </location>
</feature>